<dbReference type="InterPro" id="IPR016166">
    <property type="entry name" value="FAD-bd_PCMH"/>
</dbReference>
<dbReference type="InterPro" id="IPR016169">
    <property type="entry name" value="FAD-bd_PCMH_sub2"/>
</dbReference>
<keyword evidence="1" id="KW-0285">Flavoprotein</keyword>
<dbReference type="GO" id="GO:0003885">
    <property type="term" value="F:D-arabinono-1,4-lactone oxidase activity"/>
    <property type="evidence" value="ECO:0007669"/>
    <property type="project" value="InterPro"/>
</dbReference>
<dbReference type="InterPro" id="IPR006094">
    <property type="entry name" value="Oxid_FAD_bind_N"/>
</dbReference>
<evidence type="ECO:0000313" key="4">
    <source>
        <dbReference type="EMBL" id="OAF08126.1"/>
    </source>
</evidence>
<dbReference type="Pfam" id="PF04030">
    <property type="entry name" value="ALO"/>
    <property type="match status" value="1"/>
</dbReference>
<dbReference type="GO" id="GO:0016020">
    <property type="term" value="C:membrane"/>
    <property type="evidence" value="ECO:0007669"/>
    <property type="project" value="InterPro"/>
</dbReference>
<dbReference type="SUPFAM" id="SSF56176">
    <property type="entry name" value="FAD-binding/transporter-associated domain-like"/>
    <property type="match status" value="1"/>
</dbReference>
<reference evidence="4 5" key="1">
    <citation type="submission" date="2016-03" db="EMBL/GenBank/DDBJ databases">
        <title>Draft Genome Sequence of the Strain BR 10245 (Bradyrhizobium sp.) isolated from nodules of Centrolobium paraense.</title>
        <authorList>
            <person name="Simoes-Araujo J.L.Sr."/>
            <person name="Barauna A.C."/>
            <person name="Silva K."/>
            <person name="Zilli J.E."/>
        </authorList>
    </citation>
    <scope>NUCLEOTIDE SEQUENCE [LARGE SCALE GENOMIC DNA]</scope>
    <source>
        <strain evidence="4 5">BR 10245</strain>
    </source>
</reference>
<dbReference type="GO" id="GO:0071949">
    <property type="term" value="F:FAD binding"/>
    <property type="evidence" value="ECO:0007669"/>
    <property type="project" value="InterPro"/>
</dbReference>
<proteinExistence type="predicted"/>
<dbReference type="InterPro" id="IPR007173">
    <property type="entry name" value="ALO_C"/>
</dbReference>
<sequence length="445" mass="48185">MTLVSGWGRFPVVDTDILRPRSFEAVGEAVAGASGTVARGNGRAYGDAGIGAIRTIAMTGFDRVRSFDPATGRIRLEAGVLLSDLIDTFGPRGFLPFVVPGTRFVSIGGAIAADVHGKNHHCEGGFGRYVDSILLRTGRGETIEVSREQDSDAFFATVGGMGLTGVILEATIRLRPVETGWIRERVVSASDLDAAMRALDAGDSATYSVAWIDCAARGSDLGRSLIYLGEHAGRAELPDGADAFPLGKDPGLAVPVDLPSMTLNRYSIRAFNELYYRMGARRAGGSHLVSLFPYFFPLDSISAWNRIYGRRGFLQHQCVIPEQGARDVLGDILERISRRGDASFLAVLKKLGQGDGILSFPLPGYTLALDFPIRGDILNFLDEIDRLVVTAGGRLYLAKDARQSRATFEAGYPALQRFKAIRKSLDPAGKIRSRLSQRLFDEVQP</sequence>
<protein>
    <submittedName>
        <fullName evidence="4">Oxidoreductase</fullName>
    </submittedName>
</protein>
<dbReference type="PROSITE" id="PS51387">
    <property type="entry name" value="FAD_PCMH"/>
    <property type="match status" value="1"/>
</dbReference>
<dbReference type="EMBL" id="LUUB01000063">
    <property type="protein sequence ID" value="OAF08126.1"/>
    <property type="molecule type" value="Genomic_DNA"/>
</dbReference>
<dbReference type="InterPro" id="IPR036318">
    <property type="entry name" value="FAD-bd_PCMH-like_sf"/>
</dbReference>
<evidence type="ECO:0000256" key="1">
    <source>
        <dbReference type="ARBA" id="ARBA00022827"/>
    </source>
</evidence>
<dbReference type="InterPro" id="IPR010031">
    <property type="entry name" value="FAD_lactone_oxidase-like"/>
</dbReference>
<accession>A0A176YP70</accession>
<dbReference type="PANTHER" id="PTHR43762:SF1">
    <property type="entry name" value="D-ARABINONO-1,4-LACTONE OXIDASE"/>
    <property type="match status" value="1"/>
</dbReference>
<dbReference type="PANTHER" id="PTHR43762">
    <property type="entry name" value="L-GULONOLACTONE OXIDASE"/>
    <property type="match status" value="1"/>
</dbReference>
<organism evidence="4 5">
    <name type="scientific">Bradyrhizobium centrolobii</name>
    <dbReference type="NCBI Taxonomy" id="1505087"/>
    <lineage>
        <taxon>Bacteria</taxon>
        <taxon>Pseudomonadati</taxon>
        <taxon>Pseudomonadota</taxon>
        <taxon>Alphaproteobacteria</taxon>
        <taxon>Hyphomicrobiales</taxon>
        <taxon>Nitrobacteraceae</taxon>
        <taxon>Bradyrhizobium</taxon>
    </lineage>
</organism>
<keyword evidence="1" id="KW-0274">FAD</keyword>
<keyword evidence="5" id="KW-1185">Reference proteome</keyword>
<name>A0A176YP70_9BRAD</name>
<evidence type="ECO:0000313" key="5">
    <source>
        <dbReference type="Proteomes" id="UP000076959"/>
    </source>
</evidence>
<evidence type="ECO:0000256" key="2">
    <source>
        <dbReference type="ARBA" id="ARBA00023002"/>
    </source>
</evidence>
<dbReference type="RefSeq" id="WP_063701505.1">
    <property type="nucleotide sequence ID" value="NZ_LUUB01000063.1"/>
</dbReference>
<dbReference type="STRING" id="1505087.AYJ54_15395"/>
<feature type="domain" description="FAD-binding PCMH-type" evidence="3">
    <location>
        <begin position="10"/>
        <end position="177"/>
    </location>
</feature>
<dbReference type="Proteomes" id="UP000076959">
    <property type="component" value="Unassembled WGS sequence"/>
</dbReference>
<dbReference type="Pfam" id="PF01565">
    <property type="entry name" value="FAD_binding_4"/>
    <property type="match status" value="1"/>
</dbReference>
<dbReference type="AlphaFoldDB" id="A0A176YP70"/>
<dbReference type="Gene3D" id="3.30.465.10">
    <property type="match status" value="1"/>
</dbReference>
<evidence type="ECO:0000259" key="3">
    <source>
        <dbReference type="PROSITE" id="PS51387"/>
    </source>
</evidence>
<dbReference type="OrthoDB" id="143770at2"/>
<comment type="caution">
    <text evidence="4">The sequence shown here is derived from an EMBL/GenBank/DDBJ whole genome shotgun (WGS) entry which is preliminary data.</text>
</comment>
<keyword evidence="2" id="KW-0560">Oxidoreductase</keyword>
<gene>
    <name evidence="4" type="ORF">AYJ54_15395</name>
</gene>